<gene>
    <name evidence="2" type="ORF">EZE20_19250</name>
</gene>
<evidence type="ECO:0000313" key="2">
    <source>
        <dbReference type="EMBL" id="TDB61343.1"/>
    </source>
</evidence>
<evidence type="ECO:0000256" key="1">
    <source>
        <dbReference type="SAM" id="SignalP"/>
    </source>
</evidence>
<dbReference type="RefSeq" id="WP_207104707.1">
    <property type="nucleotide sequence ID" value="NZ_SMJU01000014.1"/>
</dbReference>
<reference evidence="2 3" key="1">
    <citation type="submission" date="2019-02" db="EMBL/GenBank/DDBJ databases">
        <title>Arundinibacter roseus gen. nov., sp. nov., a new member of the family Cytophagaceae.</title>
        <authorList>
            <person name="Szuroczki S."/>
            <person name="Khayer B."/>
            <person name="Sproer C."/>
            <person name="Toumi M."/>
            <person name="Szabo A."/>
            <person name="Felfoldi T."/>
            <person name="Schumann P."/>
            <person name="Toth E."/>
        </authorList>
    </citation>
    <scope>NUCLEOTIDE SEQUENCE [LARGE SCALE GENOMIC DNA]</scope>
    <source>
        <strain evidence="2 3">DMA-k-7a</strain>
    </source>
</reference>
<evidence type="ECO:0000313" key="3">
    <source>
        <dbReference type="Proteomes" id="UP000295706"/>
    </source>
</evidence>
<comment type="caution">
    <text evidence="2">The sequence shown here is derived from an EMBL/GenBank/DDBJ whole genome shotgun (WGS) entry which is preliminary data.</text>
</comment>
<keyword evidence="3" id="KW-1185">Reference proteome</keyword>
<accession>A0A4R4K2C2</accession>
<feature type="chain" id="PRO_5020665905" description="Ig-like domain-containing protein" evidence="1">
    <location>
        <begin position="20"/>
        <end position="168"/>
    </location>
</feature>
<dbReference type="Proteomes" id="UP000295706">
    <property type="component" value="Unassembled WGS sequence"/>
</dbReference>
<feature type="signal peptide" evidence="1">
    <location>
        <begin position="1"/>
        <end position="19"/>
    </location>
</feature>
<sequence>MKQFSLLISFLLLSLVSMAQYTGSLPVTLSGVPSGATGIQWFQDDAPISGANSATYNATTVGNYYATYTDASTSCTDDRTVSVVLIDSGGSVNLNGSTNNGTGSAYQWYNDGSTVSGATTANYTATTGGLYSLKYNNGTCEIETNQTYVFVLSSSCNAGTAAPILVKN</sequence>
<evidence type="ECO:0008006" key="4">
    <source>
        <dbReference type="Google" id="ProtNLM"/>
    </source>
</evidence>
<protein>
    <recommendedName>
        <fullName evidence="4">Ig-like domain-containing protein</fullName>
    </recommendedName>
</protein>
<proteinExistence type="predicted"/>
<name>A0A4R4K2C2_9BACT</name>
<keyword evidence="1" id="KW-0732">Signal</keyword>
<organism evidence="2 3">
    <name type="scientific">Arundinibacter roseus</name>
    <dbReference type="NCBI Taxonomy" id="2070510"/>
    <lineage>
        <taxon>Bacteria</taxon>
        <taxon>Pseudomonadati</taxon>
        <taxon>Bacteroidota</taxon>
        <taxon>Cytophagia</taxon>
        <taxon>Cytophagales</taxon>
        <taxon>Spirosomataceae</taxon>
        <taxon>Arundinibacter</taxon>
    </lineage>
</organism>
<dbReference type="AlphaFoldDB" id="A0A4R4K2C2"/>
<dbReference type="EMBL" id="SMJU01000014">
    <property type="protein sequence ID" value="TDB61343.1"/>
    <property type="molecule type" value="Genomic_DNA"/>
</dbReference>